<dbReference type="OrthoDB" id="237666at2"/>
<dbReference type="PANTHER" id="PTHR30203">
    <property type="entry name" value="OUTER MEMBRANE CATION EFFLUX PROTEIN"/>
    <property type="match status" value="1"/>
</dbReference>
<dbReference type="Pfam" id="PF02321">
    <property type="entry name" value="OEP"/>
    <property type="match status" value="1"/>
</dbReference>
<dbReference type="Proteomes" id="UP000319342">
    <property type="component" value="Chromosome"/>
</dbReference>
<dbReference type="AlphaFoldDB" id="A0A518CVU8"/>
<feature type="compositionally biased region" description="Basic and acidic residues" evidence="2">
    <location>
        <begin position="497"/>
        <end position="527"/>
    </location>
</feature>
<evidence type="ECO:0000256" key="2">
    <source>
        <dbReference type="SAM" id="MobiDB-lite"/>
    </source>
</evidence>
<protein>
    <submittedName>
        <fullName evidence="3">Outer membrane efflux protein</fullName>
    </submittedName>
</protein>
<dbReference type="InterPro" id="IPR010131">
    <property type="entry name" value="MdtP/NodT-like"/>
</dbReference>
<feature type="region of interest" description="Disordered" evidence="2">
    <location>
        <begin position="490"/>
        <end position="533"/>
    </location>
</feature>
<dbReference type="EMBL" id="CP036290">
    <property type="protein sequence ID" value="QDU83353.1"/>
    <property type="molecule type" value="Genomic_DNA"/>
</dbReference>
<name>A0A518CVU8_9BACT</name>
<feature type="region of interest" description="Disordered" evidence="2">
    <location>
        <begin position="1"/>
        <end position="32"/>
    </location>
</feature>
<evidence type="ECO:0000256" key="1">
    <source>
        <dbReference type="ARBA" id="ARBA00007613"/>
    </source>
</evidence>
<evidence type="ECO:0000313" key="4">
    <source>
        <dbReference type="Proteomes" id="UP000319342"/>
    </source>
</evidence>
<keyword evidence="4" id="KW-1185">Reference proteome</keyword>
<dbReference type="RefSeq" id="WP_145182888.1">
    <property type="nucleotide sequence ID" value="NZ_CP036290.1"/>
</dbReference>
<gene>
    <name evidence="3" type="ORF">Pla163_04520</name>
</gene>
<dbReference type="GO" id="GO:0015562">
    <property type="term" value="F:efflux transmembrane transporter activity"/>
    <property type="evidence" value="ECO:0007669"/>
    <property type="project" value="InterPro"/>
</dbReference>
<reference evidence="3 4" key="1">
    <citation type="submission" date="2019-02" db="EMBL/GenBank/DDBJ databases">
        <title>Deep-cultivation of Planctomycetes and their phenomic and genomic characterization uncovers novel biology.</title>
        <authorList>
            <person name="Wiegand S."/>
            <person name="Jogler M."/>
            <person name="Boedeker C."/>
            <person name="Pinto D."/>
            <person name="Vollmers J."/>
            <person name="Rivas-Marin E."/>
            <person name="Kohn T."/>
            <person name="Peeters S.H."/>
            <person name="Heuer A."/>
            <person name="Rast P."/>
            <person name="Oberbeckmann S."/>
            <person name="Bunk B."/>
            <person name="Jeske O."/>
            <person name="Meyerdierks A."/>
            <person name="Storesund J.E."/>
            <person name="Kallscheuer N."/>
            <person name="Luecker S."/>
            <person name="Lage O.M."/>
            <person name="Pohl T."/>
            <person name="Merkel B.J."/>
            <person name="Hornburger P."/>
            <person name="Mueller R.-W."/>
            <person name="Bruemmer F."/>
            <person name="Labrenz M."/>
            <person name="Spormann A.M."/>
            <person name="Op den Camp H."/>
            <person name="Overmann J."/>
            <person name="Amann R."/>
            <person name="Jetten M.S.M."/>
            <person name="Mascher T."/>
            <person name="Medema M.H."/>
            <person name="Devos D.P."/>
            <person name="Kaster A.-K."/>
            <person name="Ovreas L."/>
            <person name="Rohde M."/>
            <person name="Galperin M.Y."/>
            <person name="Jogler C."/>
        </authorList>
    </citation>
    <scope>NUCLEOTIDE SEQUENCE [LARGE SCALE GENOMIC DNA]</scope>
    <source>
        <strain evidence="3 4">Pla163</strain>
    </source>
</reference>
<evidence type="ECO:0000313" key="3">
    <source>
        <dbReference type="EMBL" id="QDU83353.1"/>
    </source>
</evidence>
<dbReference type="Gene3D" id="1.20.1600.10">
    <property type="entry name" value="Outer membrane efflux proteins (OEP)"/>
    <property type="match status" value="1"/>
</dbReference>
<dbReference type="InterPro" id="IPR003423">
    <property type="entry name" value="OMP_efflux"/>
</dbReference>
<organism evidence="3 4">
    <name type="scientific">Rohdeia mirabilis</name>
    <dbReference type="NCBI Taxonomy" id="2528008"/>
    <lineage>
        <taxon>Bacteria</taxon>
        <taxon>Pseudomonadati</taxon>
        <taxon>Planctomycetota</taxon>
        <taxon>Planctomycetia</taxon>
        <taxon>Planctomycetia incertae sedis</taxon>
        <taxon>Rohdeia</taxon>
    </lineage>
</organism>
<proteinExistence type="inferred from homology"/>
<sequence length="533" mass="57883" precursor="true">MPSSTGAPSRATRSETPGPVRRPRPHDPTVDAAAPAACRCRAARPLPFRCLGALALGVLAAACQSYERRPLDLEDHLALMSSARPDPAALTTFVERLAEDGHDVPERFDLADGLTAAEAEVLALFYNPDLRLARLEVDVALAGREHAGVWEDPIFGFDAAQVLSPGSLLEYGLTLGVTLPLSGRLGVLEDLADARVEAQLRAVVDAEWRLRLELRRAWTAWSVARERAQLVEQIVEQLRGVATVTERLVAAGELSRIQGRLVPLALLERELQSINLVAAADRRRIDVLALLGLAPGVALELLPELRQQPATFDAGAGETGVLLARNTRVALARARYRTAEEALRLEIRAQYPDLGLAAGYGDEDDRRFLLGLTLPIPLWNRNRAAIATARAERELARAVAETEAERALVELALARTRLTAARSARERLVAEALPALDAQMEEAARLVEFGEVDVFALLETATRRYELHASLLDQVFEEAEAAATIVELLGPVPDGGRSGDRLDDPADDRPTVDIDDESNHTTDDRTGDAPNAR</sequence>
<dbReference type="SUPFAM" id="SSF56954">
    <property type="entry name" value="Outer membrane efflux proteins (OEP)"/>
    <property type="match status" value="1"/>
</dbReference>
<comment type="similarity">
    <text evidence="1">Belongs to the outer membrane factor (OMF) (TC 1.B.17) family.</text>
</comment>
<accession>A0A518CVU8</accession>
<dbReference type="PANTHER" id="PTHR30203:SF24">
    <property type="entry name" value="BLR4935 PROTEIN"/>
    <property type="match status" value="1"/>
</dbReference>